<dbReference type="GO" id="GO:0022857">
    <property type="term" value="F:transmembrane transporter activity"/>
    <property type="evidence" value="ECO:0007669"/>
    <property type="project" value="InterPro"/>
</dbReference>
<dbReference type="Pfam" id="PF07690">
    <property type="entry name" value="MFS_1"/>
    <property type="match status" value="1"/>
</dbReference>
<feature type="transmembrane region" description="Helical" evidence="6">
    <location>
        <begin position="105"/>
        <end position="122"/>
    </location>
</feature>
<accession>A0A941ETE6</accession>
<feature type="transmembrane region" description="Helical" evidence="6">
    <location>
        <begin position="128"/>
        <end position="152"/>
    </location>
</feature>
<evidence type="ECO:0000256" key="2">
    <source>
        <dbReference type="ARBA" id="ARBA00022448"/>
    </source>
</evidence>
<keyword evidence="5 6" id="KW-0472">Membrane</keyword>
<dbReference type="PANTHER" id="PTHR23505">
    <property type="entry name" value="SPINSTER"/>
    <property type="match status" value="1"/>
</dbReference>
<organism evidence="8 9">
    <name type="scientific">Actinospica durhamensis</name>
    <dbReference type="NCBI Taxonomy" id="1508375"/>
    <lineage>
        <taxon>Bacteria</taxon>
        <taxon>Bacillati</taxon>
        <taxon>Actinomycetota</taxon>
        <taxon>Actinomycetes</taxon>
        <taxon>Catenulisporales</taxon>
        <taxon>Actinospicaceae</taxon>
        <taxon>Actinospica</taxon>
    </lineage>
</organism>
<proteinExistence type="predicted"/>
<feature type="transmembrane region" description="Helical" evidence="6">
    <location>
        <begin position="261"/>
        <end position="288"/>
    </location>
</feature>
<reference evidence="8" key="1">
    <citation type="submission" date="2021-04" db="EMBL/GenBank/DDBJ databases">
        <title>Genome based classification of Actinospica acidithermotolerans sp. nov., an actinobacterium isolated from an Indonesian hot spring.</title>
        <authorList>
            <person name="Kusuma A.B."/>
            <person name="Putra K.E."/>
            <person name="Nafisah S."/>
            <person name="Loh J."/>
            <person name="Nouioui I."/>
            <person name="Goodfellow M."/>
        </authorList>
    </citation>
    <scope>NUCLEOTIDE SEQUENCE</scope>
    <source>
        <strain evidence="8">CSCA 57</strain>
    </source>
</reference>
<keyword evidence="3 6" id="KW-0812">Transmembrane</keyword>
<evidence type="ECO:0000256" key="3">
    <source>
        <dbReference type="ARBA" id="ARBA00022692"/>
    </source>
</evidence>
<feature type="transmembrane region" description="Helical" evidence="6">
    <location>
        <begin position="354"/>
        <end position="377"/>
    </location>
</feature>
<comment type="caution">
    <text evidence="8">The sequence shown here is derived from an EMBL/GenBank/DDBJ whole genome shotgun (WGS) entry which is preliminary data.</text>
</comment>
<dbReference type="InterPro" id="IPR036259">
    <property type="entry name" value="MFS_trans_sf"/>
</dbReference>
<evidence type="ECO:0000313" key="9">
    <source>
        <dbReference type="Proteomes" id="UP000675781"/>
    </source>
</evidence>
<feature type="transmembrane region" description="Helical" evidence="6">
    <location>
        <begin position="303"/>
        <end position="321"/>
    </location>
</feature>
<evidence type="ECO:0000256" key="1">
    <source>
        <dbReference type="ARBA" id="ARBA00004651"/>
    </source>
</evidence>
<dbReference type="CDD" id="cd06174">
    <property type="entry name" value="MFS"/>
    <property type="match status" value="1"/>
</dbReference>
<sequence>MSQTPARSSAPPPAPAVEARRGLLGRQLDRYPSTAPRTAYLIIVVLATITLYYEIYVQGSVATTLAANLHMTLVFLISISIVGNGLGALAAIAAGLADRWGRANFVVYGLAATGALDVFGLANATSKWAYLVVFAAVSMVEGMILVATPALIRDFSPQLSRATAMCFWTMGPVLGSLVVSEVASHTLERHPDWQYQYRVSGIVGLLVFVVAFVGLRELTPQLRDQLMVSARDKALIEANARGIDPNAVLTGHWKQMMRKNVVGPAFAISIFLLYYYCAVGLFVVYFATDFGYSEARANALADWYWAVNAGALVVAGILSDALKVRKPLMLVGGLASALGVALFAMAATRPQTGYYEFVGILLPIAIGSAFAFSAWMAAFTETVEKHNPAATATGLAIWASTLRTVVVVALLFLITMIPGASTLVGQGTQVAQAAAGQAPGLSEAENATVRAVAGDPGIVTRVQAIAAKDAAELVTAQKLTPQTLAALKTDPNAPATQAQALSEISGIPVNDVAQVMFLSTTYASQLSTAATIDAATQAAILANPADTAAQAKAVGEIATAFGIAPAQAATRLQALAAVPHASLVLLAVDGKPVRTAVAQLTALSQAPPSDLALVAEYGPGLKDPKVVTELKFLQTNAPAVQEAKQQAPAQWQHWWWVCFAGQLLFLPFIWLLTGRWSPKKAKQDAHEHAERVEHQLAALAELAD</sequence>
<protein>
    <submittedName>
        <fullName evidence="8">MFS transporter</fullName>
    </submittedName>
</protein>
<comment type="subcellular location">
    <subcellularLocation>
        <location evidence="1">Cell membrane</location>
        <topology evidence="1">Multi-pass membrane protein</topology>
    </subcellularLocation>
</comment>
<feature type="transmembrane region" description="Helical" evidence="6">
    <location>
        <begin position="38"/>
        <end position="57"/>
    </location>
</feature>
<dbReference type="GO" id="GO:0005886">
    <property type="term" value="C:plasma membrane"/>
    <property type="evidence" value="ECO:0007669"/>
    <property type="project" value="UniProtKB-SubCell"/>
</dbReference>
<dbReference type="InterPro" id="IPR020846">
    <property type="entry name" value="MFS_dom"/>
</dbReference>
<feature type="domain" description="Major facilitator superfamily (MFS) profile" evidence="7">
    <location>
        <begin position="40"/>
        <end position="484"/>
    </location>
</feature>
<evidence type="ECO:0000256" key="6">
    <source>
        <dbReference type="SAM" id="Phobius"/>
    </source>
</evidence>
<evidence type="ECO:0000256" key="5">
    <source>
        <dbReference type="ARBA" id="ARBA00023136"/>
    </source>
</evidence>
<dbReference type="InterPro" id="IPR044770">
    <property type="entry name" value="MFS_spinster-like"/>
</dbReference>
<dbReference type="SUPFAM" id="SSF103473">
    <property type="entry name" value="MFS general substrate transporter"/>
    <property type="match status" value="1"/>
</dbReference>
<gene>
    <name evidence="8" type="ORF">KDL01_22920</name>
</gene>
<feature type="transmembrane region" description="Helical" evidence="6">
    <location>
        <begin position="69"/>
        <end position="93"/>
    </location>
</feature>
<dbReference type="AlphaFoldDB" id="A0A941ETE6"/>
<dbReference type="PANTHER" id="PTHR23505:SF79">
    <property type="entry name" value="PROTEIN SPINSTER"/>
    <property type="match status" value="1"/>
</dbReference>
<feature type="transmembrane region" description="Helical" evidence="6">
    <location>
        <begin position="328"/>
        <end position="348"/>
    </location>
</feature>
<feature type="transmembrane region" description="Helical" evidence="6">
    <location>
        <begin position="654"/>
        <end position="673"/>
    </location>
</feature>
<dbReference type="PROSITE" id="PS50850">
    <property type="entry name" value="MFS"/>
    <property type="match status" value="1"/>
</dbReference>
<feature type="transmembrane region" description="Helical" evidence="6">
    <location>
        <begin position="164"/>
        <end position="183"/>
    </location>
</feature>
<dbReference type="EMBL" id="JAGSOG010000127">
    <property type="protein sequence ID" value="MBR7836148.1"/>
    <property type="molecule type" value="Genomic_DNA"/>
</dbReference>
<keyword evidence="4 6" id="KW-1133">Transmembrane helix</keyword>
<feature type="transmembrane region" description="Helical" evidence="6">
    <location>
        <begin position="389"/>
        <end position="414"/>
    </location>
</feature>
<keyword evidence="2" id="KW-0813">Transport</keyword>
<keyword evidence="9" id="KW-1185">Reference proteome</keyword>
<feature type="transmembrane region" description="Helical" evidence="6">
    <location>
        <begin position="195"/>
        <end position="215"/>
    </location>
</feature>
<dbReference type="Gene3D" id="1.20.1250.20">
    <property type="entry name" value="MFS general substrate transporter like domains"/>
    <property type="match status" value="2"/>
</dbReference>
<dbReference type="RefSeq" id="WP_212530633.1">
    <property type="nucleotide sequence ID" value="NZ_JAGSOG010000127.1"/>
</dbReference>
<name>A0A941ETE6_9ACTN</name>
<evidence type="ECO:0000313" key="8">
    <source>
        <dbReference type="EMBL" id="MBR7836148.1"/>
    </source>
</evidence>
<dbReference type="InterPro" id="IPR011701">
    <property type="entry name" value="MFS"/>
</dbReference>
<dbReference type="Proteomes" id="UP000675781">
    <property type="component" value="Unassembled WGS sequence"/>
</dbReference>
<evidence type="ECO:0000256" key="4">
    <source>
        <dbReference type="ARBA" id="ARBA00022989"/>
    </source>
</evidence>
<evidence type="ECO:0000259" key="7">
    <source>
        <dbReference type="PROSITE" id="PS50850"/>
    </source>
</evidence>